<dbReference type="GO" id="GO:0016020">
    <property type="term" value="C:membrane"/>
    <property type="evidence" value="ECO:0007669"/>
    <property type="project" value="UniProtKB-SubCell"/>
</dbReference>
<dbReference type="Proteomes" id="UP000001514">
    <property type="component" value="Unassembled WGS sequence"/>
</dbReference>
<keyword evidence="4 6" id="KW-1133">Transmembrane helix</keyword>
<organism evidence="9">
    <name type="scientific">Selaginella moellendorffii</name>
    <name type="common">Spikemoss</name>
    <dbReference type="NCBI Taxonomy" id="88036"/>
    <lineage>
        <taxon>Eukaryota</taxon>
        <taxon>Viridiplantae</taxon>
        <taxon>Streptophyta</taxon>
        <taxon>Embryophyta</taxon>
        <taxon>Tracheophyta</taxon>
        <taxon>Lycopodiopsida</taxon>
        <taxon>Selaginellales</taxon>
        <taxon>Selaginellaceae</taxon>
        <taxon>Selaginella</taxon>
    </lineage>
</organism>
<dbReference type="EMBL" id="GL377668">
    <property type="protein sequence ID" value="EFJ08886.1"/>
    <property type="molecule type" value="Genomic_DNA"/>
</dbReference>
<evidence type="ECO:0000256" key="1">
    <source>
        <dbReference type="ARBA" id="ARBA00004141"/>
    </source>
</evidence>
<evidence type="ECO:0000256" key="3">
    <source>
        <dbReference type="ARBA" id="ARBA00022692"/>
    </source>
</evidence>
<dbReference type="InterPro" id="IPR018614">
    <property type="entry name" value="KRTCAP2"/>
</dbReference>
<dbReference type="GO" id="GO:0006487">
    <property type="term" value="P:protein N-linked glycosylation"/>
    <property type="evidence" value="ECO:0000318"/>
    <property type="project" value="GO_Central"/>
</dbReference>
<evidence type="ECO:0000256" key="4">
    <source>
        <dbReference type="ARBA" id="ARBA00022989"/>
    </source>
</evidence>
<feature type="non-terminal residue" evidence="8">
    <location>
        <position position="1"/>
    </location>
</feature>
<evidence type="ECO:0000256" key="6">
    <source>
        <dbReference type="SAM" id="Phobius"/>
    </source>
</evidence>
<dbReference type="Pfam" id="PF09775">
    <property type="entry name" value="Keratin_assoc"/>
    <property type="match status" value="1"/>
</dbReference>
<dbReference type="OrthoDB" id="1111004at2759"/>
<dbReference type="PANTHER" id="PTHR32001:SF1">
    <property type="entry name" value="KERATINOCYTE-ASSOCIATED PROTEIN 2"/>
    <property type="match status" value="1"/>
</dbReference>
<comment type="subcellular location">
    <subcellularLocation>
        <location evidence="1">Membrane</location>
        <topology evidence="1">Multi-pass membrane protein</topology>
    </subcellularLocation>
</comment>
<gene>
    <name evidence="8" type="ORF">SELMODRAFT_49639</name>
    <name evidence="7" type="ORF">SELMODRAFT_49640</name>
</gene>
<keyword evidence="5 6" id="KW-0472">Membrane</keyword>
<dbReference type="OMA" id="ITIYYMN"/>
<evidence type="ECO:0000256" key="5">
    <source>
        <dbReference type="ARBA" id="ARBA00023136"/>
    </source>
</evidence>
<dbReference type="Gramene" id="EFJ12005">
    <property type="protein sequence ID" value="EFJ12005"/>
    <property type="gene ID" value="SELMODRAFT_49639"/>
</dbReference>
<proteinExistence type="inferred from homology"/>
<feature type="transmembrane region" description="Helical" evidence="6">
    <location>
        <begin position="28"/>
        <end position="48"/>
    </location>
</feature>
<evidence type="ECO:0000256" key="2">
    <source>
        <dbReference type="ARBA" id="ARBA00007279"/>
    </source>
</evidence>
<dbReference type="EMBL" id="GL377642">
    <property type="protein sequence ID" value="EFJ12005.1"/>
    <property type="molecule type" value="Genomic_DNA"/>
</dbReference>
<dbReference type="PANTHER" id="PTHR32001">
    <property type="entry name" value="KERATINOCYTE-ASSOCIATED PROTEIN 2"/>
    <property type="match status" value="1"/>
</dbReference>
<dbReference type="STRING" id="88036.D8SU45"/>
<evidence type="ECO:0000313" key="9">
    <source>
        <dbReference type="Proteomes" id="UP000001514"/>
    </source>
</evidence>
<evidence type="ECO:0000313" key="8">
    <source>
        <dbReference type="EMBL" id="EFJ12005.1"/>
    </source>
</evidence>
<keyword evidence="3 6" id="KW-0812">Transmembrane</keyword>
<dbReference type="HOGENOM" id="CLU_109648_1_0_1"/>
<accession>D8SU45</accession>
<name>D8SU45_SELML</name>
<dbReference type="InParanoid" id="D8SU45"/>
<feature type="non-terminal residue" evidence="8">
    <location>
        <position position="101"/>
    </location>
</feature>
<keyword evidence="9" id="KW-1185">Reference proteome</keyword>
<reference evidence="8 9" key="1">
    <citation type="journal article" date="2011" name="Science">
        <title>The Selaginella genome identifies genetic changes associated with the evolution of vascular plants.</title>
        <authorList>
            <person name="Banks J.A."/>
            <person name="Nishiyama T."/>
            <person name="Hasebe M."/>
            <person name="Bowman J.L."/>
            <person name="Gribskov M."/>
            <person name="dePamphilis C."/>
            <person name="Albert V.A."/>
            <person name="Aono N."/>
            <person name="Aoyama T."/>
            <person name="Ambrose B.A."/>
            <person name="Ashton N.W."/>
            <person name="Axtell M.J."/>
            <person name="Barker E."/>
            <person name="Barker M.S."/>
            <person name="Bennetzen J.L."/>
            <person name="Bonawitz N.D."/>
            <person name="Chapple C."/>
            <person name="Cheng C."/>
            <person name="Correa L.G."/>
            <person name="Dacre M."/>
            <person name="DeBarry J."/>
            <person name="Dreyer I."/>
            <person name="Elias M."/>
            <person name="Engstrom E.M."/>
            <person name="Estelle M."/>
            <person name="Feng L."/>
            <person name="Finet C."/>
            <person name="Floyd S.K."/>
            <person name="Frommer W.B."/>
            <person name="Fujita T."/>
            <person name="Gramzow L."/>
            <person name="Gutensohn M."/>
            <person name="Harholt J."/>
            <person name="Hattori M."/>
            <person name="Heyl A."/>
            <person name="Hirai T."/>
            <person name="Hiwatashi Y."/>
            <person name="Ishikawa M."/>
            <person name="Iwata M."/>
            <person name="Karol K.G."/>
            <person name="Koehler B."/>
            <person name="Kolukisaoglu U."/>
            <person name="Kubo M."/>
            <person name="Kurata T."/>
            <person name="Lalonde S."/>
            <person name="Li K."/>
            <person name="Li Y."/>
            <person name="Litt A."/>
            <person name="Lyons E."/>
            <person name="Manning G."/>
            <person name="Maruyama T."/>
            <person name="Michael T.P."/>
            <person name="Mikami K."/>
            <person name="Miyazaki S."/>
            <person name="Morinaga S."/>
            <person name="Murata T."/>
            <person name="Mueller-Roeber B."/>
            <person name="Nelson D.R."/>
            <person name="Obara M."/>
            <person name="Oguri Y."/>
            <person name="Olmstead R.G."/>
            <person name="Onodera N."/>
            <person name="Petersen B.L."/>
            <person name="Pils B."/>
            <person name="Prigge M."/>
            <person name="Rensing S.A."/>
            <person name="Riano-Pachon D.M."/>
            <person name="Roberts A.W."/>
            <person name="Sato Y."/>
            <person name="Scheller H.V."/>
            <person name="Schulz B."/>
            <person name="Schulz C."/>
            <person name="Shakirov E.V."/>
            <person name="Shibagaki N."/>
            <person name="Shinohara N."/>
            <person name="Shippen D.E."/>
            <person name="Soerensen I."/>
            <person name="Sotooka R."/>
            <person name="Sugimoto N."/>
            <person name="Sugita M."/>
            <person name="Sumikawa N."/>
            <person name="Tanurdzic M."/>
            <person name="Theissen G."/>
            <person name="Ulvskov P."/>
            <person name="Wakazuki S."/>
            <person name="Weng J.K."/>
            <person name="Willats W.W."/>
            <person name="Wipf D."/>
            <person name="Wolf P.G."/>
            <person name="Yang L."/>
            <person name="Zimmer A.D."/>
            <person name="Zhu Q."/>
            <person name="Mitros T."/>
            <person name="Hellsten U."/>
            <person name="Loque D."/>
            <person name="Otillar R."/>
            <person name="Salamov A."/>
            <person name="Schmutz J."/>
            <person name="Shapiro H."/>
            <person name="Lindquist E."/>
            <person name="Lucas S."/>
            <person name="Rokhsar D."/>
            <person name="Grigoriev I.V."/>
        </authorList>
    </citation>
    <scope>NUCLEOTIDE SEQUENCE [LARGE SCALE GENOMIC DNA]</scope>
</reference>
<dbReference type="KEGG" id="smo:SELMODRAFT_49640"/>
<sequence>SMLYAFLVFVVTLSLQQMNKKTLASSELYTILGGFISSLLFLLALTMIGNLQELLGSRTGWGAVLAAELIACVAAGAVHRVCITTCFIFSLLFVYEVNKVS</sequence>
<dbReference type="FunCoup" id="D8SU45">
    <property type="interactions" value="2350"/>
</dbReference>
<feature type="transmembrane region" description="Helical" evidence="6">
    <location>
        <begin position="69"/>
        <end position="95"/>
    </location>
</feature>
<protein>
    <submittedName>
        <fullName evidence="8">Uncharacterized protein</fullName>
    </submittedName>
</protein>
<evidence type="ECO:0000313" key="7">
    <source>
        <dbReference type="EMBL" id="EFJ08886.1"/>
    </source>
</evidence>
<comment type="similarity">
    <text evidence="2">Belongs to the KRTCAP2 family.</text>
</comment>
<dbReference type="KEGG" id="smo:SELMODRAFT_49639"/>
<dbReference type="AlphaFoldDB" id="D8SU45"/>
<dbReference type="Gramene" id="EFJ08886">
    <property type="protein sequence ID" value="EFJ08886"/>
    <property type="gene ID" value="SELMODRAFT_49640"/>
</dbReference>
<dbReference type="eggNOG" id="KOG4615">
    <property type="taxonomic scope" value="Eukaryota"/>
</dbReference>